<comment type="similarity">
    <text evidence="1">Belongs to the short-chain dehydrogenases/reductases (SDR) family.</text>
</comment>
<dbReference type="PRINTS" id="PR00081">
    <property type="entry name" value="GDHRDH"/>
</dbReference>
<accession>A0A2P2E3F6</accession>
<dbReference type="EMBL" id="BFBB01000008">
    <property type="protein sequence ID" value="GBF51418.1"/>
    <property type="molecule type" value="Genomic_DNA"/>
</dbReference>
<keyword evidence="3" id="KW-0812">Transmembrane</keyword>
<evidence type="ECO:0000256" key="2">
    <source>
        <dbReference type="ARBA" id="ARBA00023002"/>
    </source>
</evidence>
<evidence type="ECO:0000256" key="3">
    <source>
        <dbReference type="SAM" id="Phobius"/>
    </source>
</evidence>
<dbReference type="InterPro" id="IPR020904">
    <property type="entry name" value="Sc_DH/Rdtase_CS"/>
</dbReference>
<protein>
    <submittedName>
        <fullName evidence="4">Putative short-chain dehydrogenase</fullName>
    </submittedName>
</protein>
<dbReference type="InterPro" id="IPR002347">
    <property type="entry name" value="SDR_fam"/>
</dbReference>
<feature type="transmembrane region" description="Helical" evidence="3">
    <location>
        <begin position="219"/>
        <end position="241"/>
    </location>
</feature>
<dbReference type="GO" id="GO:0016020">
    <property type="term" value="C:membrane"/>
    <property type="evidence" value="ECO:0007669"/>
    <property type="project" value="TreeGrafter"/>
</dbReference>
<dbReference type="Pfam" id="PF00106">
    <property type="entry name" value="adh_short"/>
    <property type="match status" value="1"/>
</dbReference>
<dbReference type="Gene3D" id="3.40.50.720">
    <property type="entry name" value="NAD(P)-binding Rossmann-like Domain"/>
    <property type="match status" value="1"/>
</dbReference>
<evidence type="ECO:0000313" key="5">
    <source>
        <dbReference type="Proteomes" id="UP000245133"/>
    </source>
</evidence>
<dbReference type="RefSeq" id="WP_108977758.1">
    <property type="nucleotide sequence ID" value="NZ_BFBB01000008.1"/>
</dbReference>
<dbReference type="PANTHER" id="PTHR44196">
    <property type="entry name" value="DEHYDROGENASE/REDUCTASE SDR FAMILY MEMBER 7B"/>
    <property type="match status" value="1"/>
</dbReference>
<reference evidence="4 5" key="1">
    <citation type="submission" date="2018-02" db="EMBL/GenBank/DDBJ databases">
        <title>Novel Leptospira species isolated from soil and water in Japan.</title>
        <authorList>
            <person name="Nakao R."/>
            <person name="Masuzawa T."/>
        </authorList>
    </citation>
    <scope>NUCLEOTIDE SEQUENCE [LARGE SCALE GENOMIC DNA]</scope>
    <source>
        <strain evidence="4 5">YH101</strain>
    </source>
</reference>
<dbReference type="PANTHER" id="PTHR44196:SF1">
    <property type="entry name" value="DEHYDROGENASE_REDUCTASE SDR FAMILY MEMBER 7B"/>
    <property type="match status" value="1"/>
</dbReference>
<comment type="caution">
    <text evidence="4">The sequence shown here is derived from an EMBL/GenBank/DDBJ whole genome shotgun (WGS) entry which is preliminary data.</text>
</comment>
<keyword evidence="3" id="KW-0472">Membrane</keyword>
<gene>
    <name evidence="4" type="ORF">LPTSP4_29540</name>
</gene>
<dbReference type="AlphaFoldDB" id="A0A2P2E3F6"/>
<keyword evidence="3" id="KW-1133">Transmembrane helix</keyword>
<dbReference type="CDD" id="cd05233">
    <property type="entry name" value="SDR_c"/>
    <property type="match status" value="1"/>
</dbReference>
<evidence type="ECO:0000313" key="4">
    <source>
        <dbReference type="EMBL" id="GBF51418.1"/>
    </source>
</evidence>
<evidence type="ECO:0000256" key="1">
    <source>
        <dbReference type="ARBA" id="ARBA00006484"/>
    </source>
</evidence>
<dbReference type="GO" id="GO:0016491">
    <property type="term" value="F:oxidoreductase activity"/>
    <property type="evidence" value="ECO:0007669"/>
    <property type="project" value="UniProtKB-KW"/>
</dbReference>
<dbReference type="InterPro" id="IPR036291">
    <property type="entry name" value="NAD(P)-bd_dom_sf"/>
</dbReference>
<sequence length="260" mass="29320">MKLESKKVILTGASSGIGKALLNHLLKHGALVVVGDLRPDAIPDHPNLHKLKIDVSKPSEIDRLIESSIEILDKIDAFIANAGFAYYEKMAEEDWNRIKSIFATNVFSPIYTIQKLSHLLPKGVHILVTASAMAYLPLPGYALYSATKSALHSFAKAFRMEMGGQYKLTLIYPIATKTAFFEKAGRSVPLPWPSQSADHVAKQVIRALVRPKNSVFPSLTFRILLVLNHFFPFFFPLYQFWQRWNFQKWLKSTESEGSSQ</sequence>
<feature type="transmembrane region" description="Helical" evidence="3">
    <location>
        <begin position="124"/>
        <end position="144"/>
    </location>
</feature>
<keyword evidence="2" id="KW-0560">Oxidoreductase</keyword>
<name>A0A2P2E3F6_9LEPT</name>
<proteinExistence type="inferred from homology"/>
<organism evidence="4 5">
    <name type="scientific">Leptospira ryugenii</name>
    <dbReference type="NCBI Taxonomy" id="1917863"/>
    <lineage>
        <taxon>Bacteria</taxon>
        <taxon>Pseudomonadati</taxon>
        <taxon>Spirochaetota</taxon>
        <taxon>Spirochaetia</taxon>
        <taxon>Leptospirales</taxon>
        <taxon>Leptospiraceae</taxon>
        <taxon>Leptospira</taxon>
    </lineage>
</organism>
<dbReference type="PROSITE" id="PS00061">
    <property type="entry name" value="ADH_SHORT"/>
    <property type="match status" value="1"/>
</dbReference>
<dbReference type="Proteomes" id="UP000245133">
    <property type="component" value="Unassembled WGS sequence"/>
</dbReference>
<keyword evidence="5" id="KW-1185">Reference proteome</keyword>
<dbReference type="SUPFAM" id="SSF51735">
    <property type="entry name" value="NAD(P)-binding Rossmann-fold domains"/>
    <property type="match status" value="1"/>
</dbReference>
<dbReference type="OrthoDB" id="9803333at2"/>